<evidence type="ECO:0000259" key="5">
    <source>
        <dbReference type="Pfam" id="PF01625"/>
    </source>
</evidence>
<keyword evidence="7" id="KW-1185">Reference proteome</keyword>
<accession>A0A839SU31</accession>
<dbReference type="RefSeq" id="WP_183415310.1">
    <property type="nucleotide sequence ID" value="NZ_JACHXA010000002.1"/>
</dbReference>
<dbReference type="PANTHER" id="PTHR43774:SF1">
    <property type="entry name" value="PEPTIDE METHIONINE SULFOXIDE REDUCTASE MSRA 2"/>
    <property type="match status" value="1"/>
</dbReference>
<dbReference type="NCBIfam" id="TIGR00401">
    <property type="entry name" value="msrA"/>
    <property type="match status" value="1"/>
</dbReference>
<dbReference type="Proteomes" id="UP000581135">
    <property type="component" value="Unassembled WGS sequence"/>
</dbReference>
<evidence type="ECO:0000313" key="6">
    <source>
        <dbReference type="EMBL" id="MBB3064485.1"/>
    </source>
</evidence>
<evidence type="ECO:0000256" key="4">
    <source>
        <dbReference type="HAMAP-Rule" id="MF_01401"/>
    </source>
</evidence>
<protein>
    <recommendedName>
        <fullName evidence="4">Peptide methionine sulfoxide reductase MsrA</fullName>
        <shortName evidence="4">Protein-methionine-S-oxide reductase</shortName>
        <ecNumber evidence="4">1.8.4.11</ecNumber>
    </recommendedName>
    <alternativeName>
        <fullName evidence="4">Peptide-methionine (S)-S-oxide reductase</fullName>
        <shortName evidence="4">Peptide Met(O) reductase</shortName>
    </alternativeName>
</protein>
<evidence type="ECO:0000256" key="2">
    <source>
        <dbReference type="ARBA" id="ARBA00047806"/>
    </source>
</evidence>
<dbReference type="EC" id="1.8.4.11" evidence="4"/>
<dbReference type="Pfam" id="PF01625">
    <property type="entry name" value="PMSR"/>
    <property type="match status" value="1"/>
</dbReference>
<comment type="caution">
    <text evidence="6">The sequence shown here is derived from an EMBL/GenBank/DDBJ whole genome shotgun (WGS) entry which is preliminary data.</text>
</comment>
<comment type="catalytic activity">
    <reaction evidence="2 4">
        <text>L-methionyl-[protein] + [thioredoxin]-disulfide + H2O = L-methionyl-(S)-S-oxide-[protein] + [thioredoxin]-dithiol</text>
        <dbReference type="Rhea" id="RHEA:14217"/>
        <dbReference type="Rhea" id="RHEA-COMP:10698"/>
        <dbReference type="Rhea" id="RHEA-COMP:10700"/>
        <dbReference type="Rhea" id="RHEA-COMP:12313"/>
        <dbReference type="Rhea" id="RHEA-COMP:12315"/>
        <dbReference type="ChEBI" id="CHEBI:15377"/>
        <dbReference type="ChEBI" id="CHEBI:16044"/>
        <dbReference type="ChEBI" id="CHEBI:29950"/>
        <dbReference type="ChEBI" id="CHEBI:44120"/>
        <dbReference type="ChEBI" id="CHEBI:50058"/>
        <dbReference type="EC" id="1.8.4.11"/>
    </reaction>
</comment>
<comment type="function">
    <text evidence="4">Has an important function as a repair enzyme for proteins that have been inactivated by oxidation. Catalyzes the reversible oxidation-reduction of methionine sulfoxide in proteins to methionine.</text>
</comment>
<sequence>MEKATFAAGCFWGVEEFFRAVKGVKSTRVGYTGGQTENPDYKLVCSGRTGHAEAIEITFDAALVSYEDLLHDFFALHDPTQVDRQGPDVGTQYRSAIFYHSPEQEAAARAFKQKLENDKVFRRPIATQIVPAATFYAAEEYHQQYLAKRGLAGCHI</sequence>
<dbReference type="PANTHER" id="PTHR43774">
    <property type="entry name" value="PEPTIDE METHIONINE SULFOXIDE REDUCTASE"/>
    <property type="match status" value="1"/>
</dbReference>
<name>A0A839SU31_9PROT</name>
<comment type="similarity">
    <text evidence="4">Belongs to the MsrA Met sulfoxide reductase family.</text>
</comment>
<evidence type="ECO:0000313" key="7">
    <source>
        <dbReference type="Proteomes" id="UP000581135"/>
    </source>
</evidence>
<gene>
    <name evidence="4" type="primary">msrA</name>
    <name evidence="6" type="ORF">FHR98_000757</name>
</gene>
<dbReference type="AlphaFoldDB" id="A0A839SU31"/>
<keyword evidence="1 4" id="KW-0560">Oxidoreductase</keyword>
<feature type="active site" evidence="4">
    <location>
        <position position="10"/>
    </location>
</feature>
<reference evidence="6 7" key="1">
    <citation type="submission" date="2020-08" db="EMBL/GenBank/DDBJ databases">
        <title>Genomic Encyclopedia of Type Strains, Phase III (KMG-III): the genomes of soil and plant-associated and newly described type strains.</title>
        <authorList>
            <person name="Whitman W."/>
        </authorList>
    </citation>
    <scope>NUCLEOTIDE SEQUENCE [LARGE SCALE GENOMIC DNA]</scope>
    <source>
        <strain evidence="6 7">CECT 8803</strain>
    </source>
</reference>
<evidence type="ECO:0000256" key="3">
    <source>
        <dbReference type="ARBA" id="ARBA00048782"/>
    </source>
</evidence>
<dbReference type="SUPFAM" id="SSF55068">
    <property type="entry name" value="Peptide methionine sulfoxide reductase"/>
    <property type="match status" value="1"/>
</dbReference>
<comment type="catalytic activity">
    <reaction evidence="3 4">
        <text>[thioredoxin]-disulfide + L-methionine + H2O = L-methionine (S)-S-oxide + [thioredoxin]-dithiol</text>
        <dbReference type="Rhea" id="RHEA:19993"/>
        <dbReference type="Rhea" id="RHEA-COMP:10698"/>
        <dbReference type="Rhea" id="RHEA-COMP:10700"/>
        <dbReference type="ChEBI" id="CHEBI:15377"/>
        <dbReference type="ChEBI" id="CHEBI:29950"/>
        <dbReference type="ChEBI" id="CHEBI:50058"/>
        <dbReference type="ChEBI" id="CHEBI:57844"/>
        <dbReference type="ChEBI" id="CHEBI:58772"/>
        <dbReference type="EC" id="1.8.4.11"/>
    </reaction>
</comment>
<dbReference type="GO" id="GO:0008113">
    <property type="term" value="F:peptide-methionine (S)-S-oxide reductase activity"/>
    <property type="evidence" value="ECO:0007669"/>
    <property type="project" value="UniProtKB-UniRule"/>
</dbReference>
<evidence type="ECO:0000256" key="1">
    <source>
        <dbReference type="ARBA" id="ARBA00023002"/>
    </source>
</evidence>
<feature type="domain" description="Peptide methionine sulphoxide reductase MsrA" evidence="5">
    <location>
        <begin position="3"/>
        <end position="152"/>
    </location>
</feature>
<dbReference type="InterPro" id="IPR036509">
    <property type="entry name" value="Met_Sox_Rdtase_MsrA_sf"/>
</dbReference>
<dbReference type="InterPro" id="IPR002569">
    <property type="entry name" value="Met_Sox_Rdtase_MsrA_dom"/>
</dbReference>
<proteinExistence type="inferred from homology"/>
<dbReference type="Gene3D" id="3.30.1060.10">
    <property type="entry name" value="Peptide methionine sulphoxide reductase MsrA"/>
    <property type="match status" value="1"/>
</dbReference>
<organism evidence="6 7">
    <name type="scientific">Limibacillus halophilus</name>
    <dbReference type="NCBI Taxonomy" id="1579333"/>
    <lineage>
        <taxon>Bacteria</taxon>
        <taxon>Pseudomonadati</taxon>
        <taxon>Pseudomonadota</taxon>
        <taxon>Alphaproteobacteria</taxon>
        <taxon>Rhodospirillales</taxon>
        <taxon>Rhodovibrionaceae</taxon>
        <taxon>Limibacillus</taxon>
    </lineage>
</organism>
<dbReference type="HAMAP" id="MF_01401">
    <property type="entry name" value="MsrA"/>
    <property type="match status" value="1"/>
</dbReference>
<dbReference type="EMBL" id="JACHXA010000002">
    <property type="protein sequence ID" value="MBB3064485.1"/>
    <property type="molecule type" value="Genomic_DNA"/>
</dbReference>